<dbReference type="InterPro" id="IPR050129">
    <property type="entry name" value="Zn_alcohol_dh"/>
</dbReference>
<dbReference type="InParanoid" id="W2RJM5"/>
<evidence type="ECO:0000259" key="2">
    <source>
        <dbReference type="Pfam" id="PF00107"/>
    </source>
</evidence>
<dbReference type="CDD" id="cd05188">
    <property type="entry name" value="MDR"/>
    <property type="match status" value="1"/>
</dbReference>
<sequence>MAASTMQALRQHKQYEPLALEEIPIPTAEPGSAVVQVLAAGVISYTRDIYDGTRKYPYVTPLTAGSSAVGRIHAVGPDSTALRQGQLVIFDITVRSRDNPADIFLSAISQGFTEGSRKLMGHWTDGAYADYVKAPLENVFALDEDRLVGELGYKIPELLSISRMLVPWGGLFDIDLRPGETVVVAPATGGFGGAAVLVALAMGARVIAMGRNTETLARLQQTLAKVYPPDRLLTVPIVGDIDKEMAALKKAAGTRPIDAFFDISPPAGAKSSHFKAAILSLRHSGRVSLMGGQQEDVAFPYHRVMHRNLQMKGKWMYEPSDVPRFIRLVEAGNCVLGERAGLPPPKEFALAQWKEAFDHASEQAGASSAILVPNKSSK</sequence>
<dbReference type="Gene3D" id="3.40.50.720">
    <property type="entry name" value="NAD(P)-binding Rossmann-like Domain"/>
    <property type="match status" value="1"/>
</dbReference>
<proteinExistence type="predicted"/>
<reference evidence="4 5" key="1">
    <citation type="submission" date="2013-03" db="EMBL/GenBank/DDBJ databases">
        <title>The Genome Sequence of Phialophora europaea CBS 101466.</title>
        <authorList>
            <consortium name="The Broad Institute Genomics Platform"/>
            <person name="Cuomo C."/>
            <person name="de Hoog S."/>
            <person name="Gorbushina A."/>
            <person name="Walker B."/>
            <person name="Young S.K."/>
            <person name="Zeng Q."/>
            <person name="Gargeya S."/>
            <person name="Fitzgerald M."/>
            <person name="Haas B."/>
            <person name="Abouelleil A."/>
            <person name="Allen A.W."/>
            <person name="Alvarado L."/>
            <person name="Arachchi H.M."/>
            <person name="Berlin A.M."/>
            <person name="Chapman S.B."/>
            <person name="Gainer-Dewar J."/>
            <person name="Goldberg J."/>
            <person name="Griggs A."/>
            <person name="Gujja S."/>
            <person name="Hansen M."/>
            <person name="Howarth C."/>
            <person name="Imamovic A."/>
            <person name="Ireland A."/>
            <person name="Larimer J."/>
            <person name="McCowan C."/>
            <person name="Murphy C."/>
            <person name="Pearson M."/>
            <person name="Poon T.W."/>
            <person name="Priest M."/>
            <person name="Roberts A."/>
            <person name="Saif S."/>
            <person name="Shea T."/>
            <person name="Sisk P."/>
            <person name="Sykes S."/>
            <person name="Wortman J."/>
            <person name="Nusbaum C."/>
            <person name="Birren B."/>
        </authorList>
    </citation>
    <scope>NUCLEOTIDE SEQUENCE [LARGE SCALE GENOMIC DNA]</scope>
    <source>
        <strain evidence="4 5">CBS 101466</strain>
    </source>
</reference>
<feature type="domain" description="Alcohol dehydrogenase-like N-terminal" evidence="3">
    <location>
        <begin position="30"/>
        <end position="142"/>
    </location>
</feature>
<protein>
    <submittedName>
        <fullName evidence="4">Uncharacterized protein</fullName>
    </submittedName>
</protein>
<keyword evidence="5" id="KW-1185">Reference proteome</keyword>
<dbReference type="PANTHER" id="PTHR43401">
    <property type="entry name" value="L-THREONINE 3-DEHYDROGENASE"/>
    <property type="match status" value="1"/>
</dbReference>
<dbReference type="GeneID" id="19976298"/>
<dbReference type="EMBL" id="KB822725">
    <property type="protein sequence ID" value="ETN36681.1"/>
    <property type="molecule type" value="Genomic_DNA"/>
</dbReference>
<evidence type="ECO:0000313" key="5">
    <source>
        <dbReference type="Proteomes" id="UP000030752"/>
    </source>
</evidence>
<dbReference type="OrthoDB" id="5407715at2759"/>
<dbReference type="Gene3D" id="3.90.180.10">
    <property type="entry name" value="Medium-chain alcohol dehydrogenases, catalytic domain"/>
    <property type="match status" value="1"/>
</dbReference>
<dbReference type="STRING" id="1220924.W2RJM5"/>
<dbReference type="Pfam" id="PF00107">
    <property type="entry name" value="ADH_zinc_N"/>
    <property type="match status" value="1"/>
</dbReference>
<gene>
    <name evidence="4" type="ORF">HMPREF1541_08959</name>
</gene>
<dbReference type="RefSeq" id="XP_008721499.1">
    <property type="nucleotide sequence ID" value="XM_008723277.1"/>
</dbReference>
<dbReference type="GO" id="GO:0016491">
    <property type="term" value="F:oxidoreductase activity"/>
    <property type="evidence" value="ECO:0007669"/>
    <property type="project" value="UniProtKB-KW"/>
</dbReference>
<dbReference type="VEuPathDB" id="FungiDB:HMPREF1541_08959"/>
<dbReference type="Pfam" id="PF08240">
    <property type="entry name" value="ADH_N"/>
    <property type="match status" value="1"/>
</dbReference>
<dbReference type="PANTHER" id="PTHR43401:SF2">
    <property type="entry name" value="L-THREONINE 3-DEHYDROGENASE"/>
    <property type="match status" value="1"/>
</dbReference>
<dbReference type="InterPro" id="IPR011032">
    <property type="entry name" value="GroES-like_sf"/>
</dbReference>
<keyword evidence="1" id="KW-0560">Oxidoreductase</keyword>
<dbReference type="SUPFAM" id="SSF50129">
    <property type="entry name" value="GroES-like"/>
    <property type="match status" value="1"/>
</dbReference>
<dbReference type="InterPro" id="IPR036291">
    <property type="entry name" value="NAD(P)-bd_dom_sf"/>
</dbReference>
<evidence type="ECO:0000256" key="1">
    <source>
        <dbReference type="ARBA" id="ARBA00023002"/>
    </source>
</evidence>
<dbReference type="eggNOG" id="KOG0023">
    <property type="taxonomic scope" value="Eukaryota"/>
</dbReference>
<dbReference type="AlphaFoldDB" id="W2RJM5"/>
<evidence type="ECO:0000313" key="4">
    <source>
        <dbReference type="EMBL" id="ETN36681.1"/>
    </source>
</evidence>
<dbReference type="HOGENOM" id="CLU_026673_0_0_1"/>
<dbReference type="Proteomes" id="UP000030752">
    <property type="component" value="Unassembled WGS sequence"/>
</dbReference>
<organism evidence="4 5">
    <name type="scientific">Cyphellophora europaea (strain CBS 101466)</name>
    <name type="common">Phialophora europaea</name>
    <dbReference type="NCBI Taxonomy" id="1220924"/>
    <lineage>
        <taxon>Eukaryota</taxon>
        <taxon>Fungi</taxon>
        <taxon>Dikarya</taxon>
        <taxon>Ascomycota</taxon>
        <taxon>Pezizomycotina</taxon>
        <taxon>Eurotiomycetes</taxon>
        <taxon>Chaetothyriomycetidae</taxon>
        <taxon>Chaetothyriales</taxon>
        <taxon>Cyphellophoraceae</taxon>
        <taxon>Cyphellophora</taxon>
    </lineage>
</organism>
<accession>W2RJM5</accession>
<feature type="domain" description="Alcohol dehydrogenase-like C-terminal" evidence="2">
    <location>
        <begin position="191"/>
        <end position="330"/>
    </location>
</feature>
<dbReference type="InterPro" id="IPR013154">
    <property type="entry name" value="ADH-like_N"/>
</dbReference>
<name>W2RJM5_CYPE1</name>
<evidence type="ECO:0000259" key="3">
    <source>
        <dbReference type="Pfam" id="PF08240"/>
    </source>
</evidence>
<dbReference type="InterPro" id="IPR013149">
    <property type="entry name" value="ADH-like_C"/>
</dbReference>
<dbReference type="SUPFAM" id="SSF51735">
    <property type="entry name" value="NAD(P)-binding Rossmann-fold domains"/>
    <property type="match status" value="1"/>
</dbReference>